<feature type="non-terminal residue" evidence="2">
    <location>
        <position position="89"/>
    </location>
</feature>
<feature type="region of interest" description="Disordered" evidence="1">
    <location>
        <begin position="1"/>
        <end position="31"/>
    </location>
</feature>
<comment type="caution">
    <text evidence="2">The sequence shown here is derived from an EMBL/GenBank/DDBJ whole genome shotgun (WGS) entry which is preliminary data.</text>
</comment>
<gene>
    <name evidence="2" type="ORF">S01H4_27711</name>
</gene>
<dbReference type="AlphaFoldDB" id="X1B4A8"/>
<name>X1B4A8_9ZZZZ</name>
<evidence type="ECO:0000256" key="1">
    <source>
        <dbReference type="SAM" id="MobiDB-lite"/>
    </source>
</evidence>
<evidence type="ECO:0000313" key="2">
    <source>
        <dbReference type="EMBL" id="GAG79003.1"/>
    </source>
</evidence>
<protein>
    <submittedName>
        <fullName evidence="2">Uncharacterized protein</fullName>
    </submittedName>
</protein>
<dbReference type="EMBL" id="BART01013604">
    <property type="protein sequence ID" value="GAG79003.1"/>
    <property type="molecule type" value="Genomic_DNA"/>
</dbReference>
<reference evidence="2" key="1">
    <citation type="journal article" date="2014" name="Front. Microbiol.">
        <title>High frequency of phylogenetically diverse reductive dehalogenase-homologous genes in deep subseafloor sedimentary metagenomes.</title>
        <authorList>
            <person name="Kawai M."/>
            <person name="Futagami T."/>
            <person name="Toyoda A."/>
            <person name="Takaki Y."/>
            <person name="Nishi S."/>
            <person name="Hori S."/>
            <person name="Arai W."/>
            <person name="Tsubouchi T."/>
            <person name="Morono Y."/>
            <person name="Uchiyama I."/>
            <person name="Ito T."/>
            <person name="Fujiyama A."/>
            <person name="Inagaki F."/>
            <person name="Takami H."/>
        </authorList>
    </citation>
    <scope>NUCLEOTIDE SEQUENCE</scope>
    <source>
        <strain evidence="2">Expedition CK06-06</strain>
    </source>
</reference>
<sequence>MSTRSDTTRKGSVKALRKEGPNKQSKTVILNQTDQPIALTNSYSGGMSFEIANSADDLSDSATINVEMSVSGSNWEQATDSTGDDFTYT</sequence>
<organism evidence="2">
    <name type="scientific">marine sediment metagenome</name>
    <dbReference type="NCBI Taxonomy" id="412755"/>
    <lineage>
        <taxon>unclassified sequences</taxon>
        <taxon>metagenomes</taxon>
        <taxon>ecological metagenomes</taxon>
    </lineage>
</organism>
<accession>X1B4A8</accession>
<proteinExistence type="predicted"/>
<feature type="compositionally biased region" description="Polar residues" evidence="1">
    <location>
        <begin position="22"/>
        <end position="31"/>
    </location>
</feature>